<proteinExistence type="predicted"/>
<gene>
    <name evidence="3" type="ORF">N1851_027118</name>
    <name evidence="2" type="ORF">N1851_031097</name>
</gene>
<organism evidence="3 4">
    <name type="scientific">Merluccius polli</name>
    <name type="common">Benguela hake</name>
    <name type="synonym">Merluccius cadenati</name>
    <dbReference type="NCBI Taxonomy" id="89951"/>
    <lineage>
        <taxon>Eukaryota</taxon>
        <taxon>Metazoa</taxon>
        <taxon>Chordata</taxon>
        <taxon>Craniata</taxon>
        <taxon>Vertebrata</taxon>
        <taxon>Euteleostomi</taxon>
        <taxon>Actinopterygii</taxon>
        <taxon>Neopterygii</taxon>
        <taxon>Teleostei</taxon>
        <taxon>Neoteleostei</taxon>
        <taxon>Acanthomorphata</taxon>
        <taxon>Zeiogadaria</taxon>
        <taxon>Gadariae</taxon>
        <taxon>Gadiformes</taxon>
        <taxon>Gadoidei</taxon>
        <taxon>Merlucciidae</taxon>
        <taxon>Merluccius</taxon>
    </lineage>
</organism>
<evidence type="ECO:0000313" key="3">
    <source>
        <dbReference type="EMBL" id="KAK0136711.1"/>
    </source>
</evidence>
<accession>A0AA47NSF6</accession>
<evidence type="ECO:0000313" key="2">
    <source>
        <dbReference type="EMBL" id="KAK0133371.1"/>
    </source>
</evidence>
<evidence type="ECO:0000313" key="4">
    <source>
        <dbReference type="Proteomes" id="UP001174136"/>
    </source>
</evidence>
<dbReference type="AlphaFoldDB" id="A0AA47NSF6"/>
<protein>
    <submittedName>
        <fullName evidence="3">Uncharacterized protein</fullName>
    </submittedName>
</protein>
<evidence type="ECO:0000256" key="1">
    <source>
        <dbReference type="SAM" id="MobiDB-lite"/>
    </source>
</evidence>
<keyword evidence="4" id="KW-1185">Reference proteome</keyword>
<feature type="region of interest" description="Disordered" evidence="1">
    <location>
        <begin position="1"/>
        <end position="21"/>
    </location>
</feature>
<sequence>MFQQREVKRGKGRFFSPARSPAPVKNTAITVFALPGPTSVTPKGGKELEFSRAGLGRKVIPVSEDSKHLEVLVFKY</sequence>
<dbReference type="EMBL" id="JAOPHQ010005991">
    <property type="protein sequence ID" value="KAK0133371.1"/>
    <property type="molecule type" value="Genomic_DNA"/>
</dbReference>
<dbReference type="EMBL" id="JAOPHQ010005131">
    <property type="protein sequence ID" value="KAK0136711.1"/>
    <property type="molecule type" value="Genomic_DNA"/>
</dbReference>
<dbReference type="Proteomes" id="UP001174136">
    <property type="component" value="Unassembled WGS sequence"/>
</dbReference>
<comment type="caution">
    <text evidence="3">The sequence shown here is derived from an EMBL/GenBank/DDBJ whole genome shotgun (WGS) entry which is preliminary data.</text>
</comment>
<name>A0AA47NSF6_MERPO</name>
<reference evidence="3" key="1">
    <citation type="journal article" date="2023" name="Front. Mar. Sci.">
        <title>A new Merluccius polli reference genome to investigate the effects of global change in West African waters.</title>
        <authorList>
            <person name="Mateo J.L."/>
            <person name="Blanco-Fernandez C."/>
            <person name="Garcia-Vazquez E."/>
            <person name="Machado-Schiaffino G."/>
        </authorList>
    </citation>
    <scope>NUCLEOTIDE SEQUENCE</scope>
    <source>
        <strain evidence="3">C29</strain>
        <tissue evidence="3">Fin</tissue>
    </source>
</reference>